<dbReference type="STRING" id="1449976.KALB_3873"/>
<feature type="domain" description="CHAT" evidence="1">
    <location>
        <begin position="75"/>
        <end position="325"/>
    </location>
</feature>
<organism evidence="2 3">
    <name type="scientific">Kutzneria albida DSM 43870</name>
    <dbReference type="NCBI Taxonomy" id="1449976"/>
    <lineage>
        <taxon>Bacteria</taxon>
        <taxon>Bacillati</taxon>
        <taxon>Actinomycetota</taxon>
        <taxon>Actinomycetes</taxon>
        <taxon>Pseudonocardiales</taxon>
        <taxon>Pseudonocardiaceae</taxon>
        <taxon>Kutzneria</taxon>
    </lineage>
</organism>
<dbReference type="Proteomes" id="UP000019225">
    <property type="component" value="Chromosome"/>
</dbReference>
<evidence type="ECO:0000313" key="3">
    <source>
        <dbReference type="Proteomes" id="UP000019225"/>
    </source>
</evidence>
<dbReference type="InterPro" id="IPR024983">
    <property type="entry name" value="CHAT_dom"/>
</dbReference>
<dbReference type="AlphaFoldDB" id="W5W8K2"/>
<dbReference type="KEGG" id="kal:KALB_3873"/>
<proteinExistence type="predicted"/>
<protein>
    <recommendedName>
        <fullName evidence="1">CHAT domain-containing protein</fullName>
    </recommendedName>
</protein>
<name>W5W8K2_9PSEU</name>
<accession>W5W8K2</accession>
<dbReference type="Pfam" id="PF12770">
    <property type="entry name" value="CHAT"/>
    <property type="match status" value="1"/>
</dbReference>
<gene>
    <name evidence="2" type="ORF">KALB_3873</name>
</gene>
<dbReference type="eggNOG" id="COG0457">
    <property type="taxonomic scope" value="Bacteria"/>
</dbReference>
<evidence type="ECO:0000313" key="2">
    <source>
        <dbReference type="EMBL" id="AHH97237.1"/>
    </source>
</evidence>
<dbReference type="EMBL" id="CP007155">
    <property type="protein sequence ID" value="AHH97237.1"/>
    <property type="molecule type" value="Genomic_DNA"/>
</dbReference>
<evidence type="ECO:0000259" key="1">
    <source>
        <dbReference type="Pfam" id="PF12770"/>
    </source>
</evidence>
<dbReference type="PATRIC" id="fig|1449976.3.peg.3901"/>
<reference evidence="2 3" key="1">
    <citation type="journal article" date="2014" name="BMC Genomics">
        <title>Complete genome sequence of producer of the glycopeptide antibiotic Aculeximycin Kutzneria albida DSM 43870T, a representative of minor genus of Pseudonocardiaceae.</title>
        <authorList>
            <person name="Rebets Y."/>
            <person name="Tokovenko B."/>
            <person name="Lushchyk I."/>
            <person name="Ruckert C."/>
            <person name="Zaburannyi N."/>
            <person name="Bechthold A."/>
            <person name="Kalinowski J."/>
            <person name="Luzhetskyy A."/>
        </authorList>
    </citation>
    <scope>NUCLEOTIDE SEQUENCE [LARGE SCALE GENOMIC DNA]</scope>
    <source>
        <strain evidence="2">DSM 43870</strain>
    </source>
</reference>
<dbReference type="HOGENOM" id="CLU_647018_0_0_11"/>
<sequence>MVTPIVQVRMADAGDMYLTWRWIAGVQGYGTGQVPRADLTRVTDLLAGALPGSGGAGMRRAFEDSQLRAYDSELRLADALADALWPVQLTEQIRQVTSTLGARPLVRIQPSPRVAQVPWELLAVDADTRLVDLAEVSIAVPLSLRRGAATTGSDEVVLVLDPRVPGGSLGSVLGQPDEDLLALVRRHGGRGIGLSDVDRDWLGAELRRGARRLVYVGHVSSAPVEGGQSEDAQLHLSCGPATTGFAEVVRGHRPLSAKDLLLGTLSARADGVAGARIWPAPPRVALIACESGGDLRFAEPFGLASAMIHNGAELVTATRWPVPTSHAFHRLAGLPATSRPLTELVLAVDSAHDQADPVRQLADWQRGQLARWRADGRIEHSPLLWGALSTLTV</sequence>
<keyword evidence="3" id="KW-1185">Reference proteome</keyword>